<dbReference type="EMBL" id="MKJU01000022">
    <property type="protein sequence ID" value="OHU92163.1"/>
    <property type="molecule type" value="Genomic_DNA"/>
</dbReference>
<keyword evidence="2" id="KW-1133">Transmembrane helix</keyword>
<keyword evidence="2" id="KW-0472">Membrane</keyword>
<dbReference type="OrthoDB" id="5432325at2"/>
<gene>
    <name evidence="4" type="ORF">BET10_07510</name>
</gene>
<feature type="compositionally biased region" description="Basic and acidic residues" evidence="1">
    <location>
        <begin position="71"/>
        <end position="91"/>
    </location>
</feature>
<accession>A0A1S1N0P4</accession>
<evidence type="ECO:0000313" key="4">
    <source>
        <dbReference type="EMBL" id="OHU92163.1"/>
    </source>
</evidence>
<feature type="transmembrane region" description="Helical" evidence="2">
    <location>
        <begin position="37"/>
        <end position="57"/>
    </location>
</feature>
<feature type="region of interest" description="Disordered" evidence="1">
    <location>
        <begin position="178"/>
        <end position="197"/>
    </location>
</feature>
<evidence type="ECO:0000313" key="5">
    <source>
        <dbReference type="Proteomes" id="UP000179786"/>
    </source>
</evidence>
<comment type="caution">
    <text evidence="4">The sequence shown here is derived from an EMBL/GenBank/DDBJ whole genome shotgun (WGS) entry which is preliminary data.</text>
</comment>
<organism evidence="4 5">
    <name type="scientific">Pseudoalteromonas amylolytica</name>
    <dbReference type="NCBI Taxonomy" id="1859457"/>
    <lineage>
        <taxon>Bacteria</taxon>
        <taxon>Pseudomonadati</taxon>
        <taxon>Pseudomonadota</taxon>
        <taxon>Gammaproteobacteria</taxon>
        <taxon>Alteromonadales</taxon>
        <taxon>Pseudoalteromonadaceae</taxon>
        <taxon>Pseudoalteromonas</taxon>
    </lineage>
</organism>
<sequence>MSYLVNALKQSQQAGHSEQDHLAYQHQKQLKLYRTMILGLSALVLVGGFAFVGYLSGHYLQSSLAQPAEPELAKVEQSAEKPSEGKSEAAQRDVANAPVTAATPQITSSQPVTVNTALPVQAQPVTPAMVNNAVMNPQVQYQWMSVQIGVDVSGQPVYRQQLVPVMNQQVVNAPPQQAAPQAWPQSQASVQAPSTVQGATEDLSQYRVLGKPLSQPLEQAAQDPELAGVSKELQEAFAQAVADTENAQPHNVTASSKDSARATPVELLPDALQQSLPTLRYQAHIYATDPEKRWIKLNNRELYEGDNIGALKLLEITPEQALFNFDGYEFSMKAMQDWLP</sequence>
<dbReference type="Proteomes" id="UP000179786">
    <property type="component" value="Unassembled WGS sequence"/>
</dbReference>
<feature type="domain" description="Type II secretion system protein GspB C-terminal" evidence="3">
    <location>
        <begin position="276"/>
        <end position="334"/>
    </location>
</feature>
<keyword evidence="5" id="KW-1185">Reference proteome</keyword>
<protein>
    <recommendedName>
        <fullName evidence="3">Type II secretion system protein GspB C-terminal domain-containing protein</fullName>
    </recommendedName>
</protein>
<dbReference type="GO" id="GO:0015627">
    <property type="term" value="C:type II protein secretion system complex"/>
    <property type="evidence" value="ECO:0007669"/>
    <property type="project" value="InterPro"/>
</dbReference>
<dbReference type="STRING" id="1859457.BET10_07510"/>
<dbReference type="AlphaFoldDB" id="A0A1S1N0P4"/>
<evidence type="ECO:0000256" key="2">
    <source>
        <dbReference type="SAM" id="Phobius"/>
    </source>
</evidence>
<dbReference type="InterPro" id="IPR032389">
    <property type="entry name" value="GspB_C"/>
</dbReference>
<keyword evidence="2" id="KW-0812">Transmembrane</keyword>
<reference evidence="4 5" key="1">
    <citation type="submission" date="2016-09" db="EMBL/GenBank/DDBJ databases">
        <title>Pseudoalteromonas amylolytica sp. nov., isolated from the surface seawater.</title>
        <authorList>
            <person name="Wu Y.-H."/>
            <person name="Cheng H."/>
            <person name="Jin X.-B."/>
            <person name="Wang C.-S."/>
            <person name="Xu X.-W."/>
        </authorList>
    </citation>
    <scope>NUCLEOTIDE SEQUENCE [LARGE SCALE GENOMIC DNA]</scope>
    <source>
        <strain evidence="4 5">JW1</strain>
    </source>
</reference>
<dbReference type="Pfam" id="PF16537">
    <property type="entry name" value="T2SSB"/>
    <property type="match status" value="1"/>
</dbReference>
<name>A0A1S1N0P4_9GAMM</name>
<feature type="region of interest" description="Disordered" evidence="1">
    <location>
        <begin position="71"/>
        <end position="94"/>
    </location>
</feature>
<evidence type="ECO:0000259" key="3">
    <source>
        <dbReference type="Pfam" id="PF16537"/>
    </source>
</evidence>
<dbReference type="RefSeq" id="WP_070983965.1">
    <property type="nucleotide sequence ID" value="NZ_MKJU01000022.1"/>
</dbReference>
<evidence type="ECO:0000256" key="1">
    <source>
        <dbReference type="SAM" id="MobiDB-lite"/>
    </source>
</evidence>
<proteinExistence type="predicted"/>